<organism evidence="2 3">
    <name type="scientific">Podospora aff. communis PSN243</name>
    <dbReference type="NCBI Taxonomy" id="3040156"/>
    <lineage>
        <taxon>Eukaryota</taxon>
        <taxon>Fungi</taxon>
        <taxon>Dikarya</taxon>
        <taxon>Ascomycota</taxon>
        <taxon>Pezizomycotina</taxon>
        <taxon>Sordariomycetes</taxon>
        <taxon>Sordariomycetidae</taxon>
        <taxon>Sordariales</taxon>
        <taxon>Podosporaceae</taxon>
        <taxon>Podospora</taxon>
    </lineage>
</organism>
<accession>A0AAV9GTK6</accession>
<dbReference type="EMBL" id="MU865930">
    <property type="protein sequence ID" value="KAK4450991.1"/>
    <property type="molecule type" value="Genomic_DNA"/>
</dbReference>
<sequence length="455" mass="51425">MALRTEGENPWSRIKRKFRSTTVTREENESQDAEPTGPDLMQEQDSEGANVHPLSTELQQLVQALAVSAKTPPGTAKCPTVAAMLANHRNPLLRMPDDIILLIIKQHEPTDPDYARSADIRCLSQTCRRLRRFEQERPRNHHCLVSWWHWSSRFHAIVRSEFPIQDFVGGSVRLCEHDDKGFSWANVRPRFKIELAAVRYMAATILRRPEEMHAIGSPAAPSITLTVCHHTSHKWPYGSAGSSPASSPLASNVMARQGEIRASLMRWEDQFWISLTWTGYAVLRLDEQGRFHSGDLTAMFQRHRQNGASRIMARTGPRNEMLVIPHGCTCVTHFNNDERVHLGLHVGRSTVTELVGGCGNCLLKGKELQHTTTLHEFPDPRHAIVNVRLSASWTGSVMTPGMAVILSTRYTRYVPTYRLAGAPAASSRLWLSTKRKGWSARWSSPIYDDDFFDDH</sequence>
<gene>
    <name evidence="2" type="ORF">QBC34DRAFT_378817</name>
</gene>
<feature type="region of interest" description="Disordered" evidence="1">
    <location>
        <begin position="1"/>
        <end position="50"/>
    </location>
</feature>
<dbReference type="AlphaFoldDB" id="A0AAV9GTK6"/>
<keyword evidence="3" id="KW-1185">Reference proteome</keyword>
<reference evidence="2" key="1">
    <citation type="journal article" date="2023" name="Mol. Phylogenet. Evol.">
        <title>Genome-scale phylogeny and comparative genomics of the fungal order Sordariales.</title>
        <authorList>
            <person name="Hensen N."/>
            <person name="Bonometti L."/>
            <person name="Westerberg I."/>
            <person name="Brannstrom I.O."/>
            <person name="Guillou S."/>
            <person name="Cros-Aarteil S."/>
            <person name="Calhoun S."/>
            <person name="Haridas S."/>
            <person name="Kuo A."/>
            <person name="Mondo S."/>
            <person name="Pangilinan J."/>
            <person name="Riley R."/>
            <person name="LaButti K."/>
            <person name="Andreopoulos B."/>
            <person name="Lipzen A."/>
            <person name="Chen C."/>
            <person name="Yan M."/>
            <person name="Daum C."/>
            <person name="Ng V."/>
            <person name="Clum A."/>
            <person name="Steindorff A."/>
            <person name="Ohm R.A."/>
            <person name="Martin F."/>
            <person name="Silar P."/>
            <person name="Natvig D.O."/>
            <person name="Lalanne C."/>
            <person name="Gautier V."/>
            <person name="Ament-Velasquez S.L."/>
            <person name="Kruys A."/>
            <person name="Hutchinson M.I."/>
            <person name="Powell A.J."/>
            <person name="Barry K."/>
            <person name="Miller A.N."/>
            <person name="Grigoriev I.V."/>
            <person name="Debuchy R."/>
            <person name="Gladieux P."/>
            <person name="Hiltunen Thoren M."/>
            <person name="Johannesson H."/>
        </authorList>
    </citation>
    <scope>NUCLEOTIDE SEQUENCE</scope>
    <source>
        <strain evidence="2">PSN243</strain>
    </source>
</reference>
<protein>
    <recommendedName>
        <fullName evidence="4">F-box domain-containing protein</fullName>
    </recommendedName>
</protein>
<evidence type="ECO:0000313" key="2">
    <source>
        <dbReference type="EMBL" id="KAK4450991.1"/>
    </source>
</evidence>
<reference evidence="2" key="2">
    <citation type="submission" date="2023-05" db="EMBL/GenBank/DDBJ databases">
        <authorList>
            <consortium name="Lawrence Berkeley National Laboratory"/>
            <person name="Steindorff A."/>
            <person name="Hensen N."/>
            <person name="Bonometti L."/>
            <person name="Westerberg I."/>
            <person name="Brannstrom I.O."/>
            <person name="Guillou S."/>
            <person name="Cros-Aarteil S."/>
            <person name="Calhoun S."/>
            <person name="Haridas S."/>
            <person name="Kuo A."/>
            <person name="Mondo S."/>
            <person name="Pangilinan J."/>
            <person name="Riley R."/>
            <person name="Labutti K."/>
            <person name="Andreopoulos B."/>
            <person name="Lipzen A."/>
            <person name="Chen C."/>
            <person name="Yanf M."/>
            <person name="Daum C."/>
            <person name="Ng V."/>
            <person name="Clum A."/>
            <person name="Ohm R."/>
            <person name="Martin F."/>
            <person name="Silar P."/>
            <person name="Natvig D."/>
            <person name="Lalanne C."/>
            <person name="Gautier V."/>
            <person name="Ament-Velasquez S.L."/>
            <person name="Kruys A."/>
            <person name="Hutchinson M.I."/>
            <person name="Powell A.J."/>
            <person name="Barry K."/>
            <person name="Miller A.N."/>
            <person name="Grigoriev I.V."/>
            <person name="Debuchy R."/>
            <person name="Gladieux P."/>
            <person name="Thoren M.H."/>
            <person name="Johannesson H."/>
        </authorList>
    </citation>
    <scope>NUCLEOTIDE SEQUENCE</scope>
    <source>
        <strain evidence="2">PSN243</strain>
    </source>
</reference>
<comment type="caution">
    <text evidence="2">The sequence shown here is derived from an EMBL/GenBank/DDBJ whole genome shotgun (WGS) entry which is preliminary data.</text>
</comment>
<name>A0AAV9GTK6_9PEZI</name>
<evidence type="ECO:0000256" key="1">
    <source>
        <dbReference type="SAM" id="MobiDB-lite"/>
    </source>
</evidence>
<dbReference type="Proteomes" id="UP001321760">
    <property type="component" value="Unassembled WGS sequence"/>
</dbReference>
<proteinExistence type="predicted"/>
<evidence type="ECO:0008006" key="4">
    <source>
        <dbReference type="Google" id="ProtNLM"/>
    </source>
</evidence>
<evidence type="ECO:0000313" key="3">
    <source>
        <dbReference type="Proteomes" id="UP001321760"/>
    </source>
</evidence>